<gene>
    <name evidence="6" type="ORF">M0638_02085</name>
</gene>
<accession>A0A9X1Y6V8</accession>
<dbReference type="InterPro" id="IPR001647">
    <property type="entry name" value="HTH_TetR"/>
</dbReference>
<dbReference type="Pfam" id="PF00440">
    <property type="entry name" value="TetR_N"/>
    <property type="match status" value="1"/>
</dbReference>
<dbReference type="InterPro" id="IPR036271">
    <property type="entry name" value="Tet_transcr_reg_TetR-rel_C_sf"/>
</dbReference>
<sequence>MASPRRQRLRPDVRLPQILDAAVEEFAVRGYAGASMTAIAGRAGVAKGLLYHYFPAGKADLFRAAVRSCVQPAFAEAEAILASRAGSRRALLRALVDMAYARLTGQPRDQVLFRLIVSEADRFPEIAEFYQAEVLSPTFALVRAVLRAGVESGEFRPEALEQPGLPQVVLAPVLMASIWRMMLGEARSPDLDAMRDAHADLLVRALSA</sequence>
<keyword evidence="7" id="KW-1185">Reference proteome</keyword>
<evidence type="ECO:0000256" key="2">
    <source>
        <dbReference type="ARBA" id="ARBA00023125"/>
    </source>
</evidence>
<keyword evidence="2 4" id="KW-0238">DNA-binding</keyword>
<comment type="caution">
    <text evidence="6">The sequence shown here is derived from an EMBL/GenBank/DDBJ whole genome shotgun (WGS) entry which is preliminary data.</text>
</comment>
<dbReference type="GO" id="GO:0000976">
    <property type="term" value="F:transcription cis-regulatory region binding"/>
    <property type="evidence" value="ECO:0007669"/>
    <property type="project" value="TreeGrafter"/>
</dbReference>
<dbReference type="InterPro" id="IPR009057">
    <property type="entry name" value="Homeodomain-like_sf"/>
</dbReference>
<dbReference type="EMBL" id="JALPRX010000007">
    <property type="protein sequence ID" value="MCK8783167.1"/>
    <property type="molecule type" value="Genomic_DNA"/>
</dbReference>
<dbReference type="Pfam" id="PF16859">
    <property type="entry name" value="TetR_C_11"/>
    <property type="match status" value="1"/>
</dbReference>
<evidence type="ECO:0000313" key="7">
    <source>
        <dbReference type="Proteomes" id="UP001139516"/>
    </source>
</evidence>
<keyword evidence="1" id="KW-0805">Transcription regulation</keyword>
<dbReference type="PANTHER" id="PTHR30055:SF223">
    <property type="entry name" value="HTH-TYPE TRANSCRIPTIONAL REGULATOR UIDR"/>
    <property type="match status" value="1"/>
</dbReference>
<dbReference type="PROSITE" id="PS50977">
    <property type="entry name" value="HTH_TETR_2"/>
    <property type="match status" value="1"/>
</dbReference>
<protein>
    <submittedName>
        <fullName evidence="6">TetR/AcrR family transcriptional regulator</fullName>
    </submittedName>
</protein>
<dbReference type="RefSeq" id="WP_248665294.1">
    <property type="nucleotide sequence ID" value="NZ_JALPRX010000007.1"/>
</dbReference>
<feature type="DNA-binding region" description="H-T-H motif" evidence="4">
    <location>
        <begin position="35"/>
        <end position="54"/>
    </location>
</feature>
<proteinExistence type="predicted"/>
<name>A0A9X1Y6V8_9PROT</name>
<dbReference type="Gene3D" id="1.10.357.10">
    <property type="entry name" value="Tetracycline Repressor, domain 2"/>
    <property type="match status" value="1"/>
</dbReference>
<evidence type="ECO:0000256" key="4">
    <source>
        <dbReference type="PROSITE-ProRule" id="PRU00335"/>
    </source>
</evidence>
<dbReference type="InterPro" id="IPR050109">
    <property type="entry name" value="HTH-type_TetR-like_transc_reg"/>
</dbReference>
<feature type="domain" description="HTH tetR-type" evidence="5">
    <location>
        <begin position="12"/>
        <end position="72"/>
    </location>
</feature>
<dbReference type="InterPro" id="IPR011075">
    <property type="entry name" value="TetR_C"/>
</dbReference>
<keyword evidence="3" id="KW-0804">Transcription</keyword>
<dbReference type="GO" id="GO:0003700">
    <property type="term" value="F:DNA-binding transcription factor activity"/>
    <property type="evidence" value="ECO:0007669"/>
    <property type="project" value="TreeGrafter"/>
</dbReference>
<organism evidence="6 7">
    <name type="scientific">Roseomonas acroporae</name>
    <dbReference type="NCBI Taxonomy" id="2937791"/>
    <lineage>
        <taxon>Bacteria</taxon>
        <taxon>Pseudomonadati</taxon>
        <taxon>Pseudomonadota</taxon>
        <taxon>Alphaproteobacteria</taxon>
        <taxon>Acetobacterales</taxon>
        <taxon>Roseomonadaceae</taxon>
        <taxon>Roseomonas</taxon>
    </lineage>
</organism>
<reference evidence="6" key="1">
    <citation type="submission" date="2022-04" db="EMBL/GenBank/DDBJ databases">
        <title>Roseomonas acroporae sp. nov., isolated from coral Acropora digitifera.</title>
        <authorList>
            <person name="Sun H."/>
        </authorList>
    </citation>
    <scope>NUCLEOTIDE SEQUENCE</scope>
    <source>
        <strain evidence="6">NAR14</strain>
    </source>
</reference>
<evidence type="ECO:0000259" key="5">
    <source>
        <dbReference type="PROSITE" id="PS50977"/>
    </source>
</evidence>
<evidence type="ECO:0000256" key="1">
    <source>
        <dbReference type="ARBA" id="ARBA00023015"/>
    </source>
</evidence>
<evidence type="ECO:0000256" key="3">
    <source>
        <dbReference type="ARBA" id="ARBA00023163"/>
    </source>
</evidence>
<evidence type="ECO:0000313" key="6">
    <source>
        <dbReference type="EMBL" id="MCK8783167.1"/>
    </source>
</evidence>
<dbReference type="PANTHER" id="PTHR30055">
    <property type="entry name" value="HTH-TYPE TRANSCRIPTIONAL REGULATOR RUTR"/>
    <property type="match status" value="1"/>
</dbReference>
<dbReference type="AlphaFoldDB" id="A0A9X1Y6V8"/>
<dbReference type="SUPFAM" id="SSF48498">
    <property type="entry name" value="Tetracyclin repressor-like, C-terminal domain"/>
    <property type="match status" value="1"/>
</dbReference>
<dbReference type="SUPFAM" id="SSF46689">
    <property type="entry name" value="Homeodomain-like"/>
    <property type="match status" value="1"/>
</dbReference>
<dbReference type="PRINTS" id="PR00455">
    <property type="entry name" value="HTHTETR"/>
</dbReference>
<dbReference type="Proteomes" id="UP001139516">
    <property type="component" value="Unassembled WGS sequence"/>
</dbReference>